<name>A0ABR9KAL1_9ACTN</name>
<accession>A0ABR9KAL1</accession>
<dbReference type="PANTHER" id="PTHR33508:SF1">
    <property type="entry name" value="UPF0056 MEMBRANE PROTEIN YHCE"/>
    <property type="match status" value="1"/>
</dbReference>
<evidence type="ECO:0000256" key="7">
    <source>
        <dbReference type="RuleBase" id="RU362048"/>
    </source>
</evidence>
<dbReference type="EMBL" id="JADBEF010000001">
    <property type="protein sequence ID" value="MBE1559029.1"/>
    <property type="molecule type" value="Genomic_DNA"/>
</dbReference>
<sequence length="203" mass="20957">MSSTLFVQAFVTLLVIFDPLAAIPVFLTLTRSQTPVVRRRTARTSVLVAAGIVSLFAVAGNRLLDALGISLQALQVAGGVLLALIALDLLKADCARDRANAASGAVAFVPLGTPLLAGPGAIAATMLYIEQAGDGPAVAAVALALAAALLVTWLTLRFSPLIERLLKDNGLNLMTRIMGLLAAAIAVQLIAGALQHWVTWGVS</sequence>
<reference evidence="8 9" key="1">
    <citation type="submission" date="2020-10" db="EMBL/GenBank/DDBJ databases">
        <title>Sequencing the genomes of 1000 actinobacteria strains.</title>
        <authorList>
            <person name="Klenk H.-P."/>
        </authorList>
    </citation>
    <scope>NUCLEOTIDE SEQUENCE [LARGE SCALE GENOMIC DNA]</scope>
    <source>
        <strain evidence="8 9">DSM 43748</strain>
    </source>
</reference>
<comment type="subcellular location">
    <subcellularLocation>
        <location evidence="1 7">Cell membrane</location>
        <topology evidence="1 7">Multi-pass membrane protein</topology>
    </subcellularLocation>
</comment>
<dbReference type="RefSeq" id="WP_192774364.1">
    <property type="nucleotide sequence ID" value="NZ_BAAASY010000017.1"/>
</dbReference>
<keyword evidence="3" id="KW-1003">Cell membrane</keyword>
<evidence type="ECO:0000256" key="1">
    <source>
        <dbReference type="ARBA" id="ARBA00004651"/>
    </source>
</evidence>
<evidence type="ECO:0000313" key="8">
    <source>
        <dbReference type="EMBL" id="MBE1559029.1"/>
    </source>
</evidence>
<evidence type="ECO:0000256" key="3">
    <source>
        <dbReference type="ARBA" id="ARBA00022475"/>
    </source>
</evidence>
<dbReference type="PANTHER" id="PTHR33508">
    <property type="entry name" value="UPF0056 MEMBRANE PROTEIN YHCE"/>
    <property type="match status" value="1"/>
</dbReference>
<comment type="caution">
    <text evidence="8">The sequence shown here is derived from an EMBL/GenBank/DDBJ whole genome shotgun (WGS) entry which is preliminary data.</text>
</comment>
<keyword evidence="9" id="KW-1185">Reference proteome</keyword>
<evidence type="ECO:0000256" key="6">
    <source>
        <dbReference type="ARBA" id="ARBA00023136"/>
    </source>
</evidence>
<evidence type="ECO:0000256" key="2">
    <source>
        <dbReference type="ARBA" id="ARBA00009784"/>
    </source>
</evidence>
<dbReference type="Proteomes" id="UP000661607">
    <property type="component" value="Unassembled WGS sequence"/>
</dbReference>
<protein>
    <recommendedName>
        <fullName evidence="7">UPF0056 membrane protein</fullName>
    </recommendedName>
</protein>
<dbReference type="NCBIfam" id="TIGR00427">
    <property type="entry name" value="NAAT family transporter"/>
    <property type="match status" value="1"/>
</dbReference>
<comment type="similarity">
    <text evidence="2 7">Belongs to the UPF0056 (MarC) family.</text>
</comment>
<evidence type="ECO:0000313" key="9">
    <source>
        <dbReference type="Proteomes" id="UP000661607"/>
    </source>
</evidence>
<organism evidence="8 9">
    <name type="scientific">Nonomuraea africana</name>
    <dbReference type="NCBI Taxonomy" id="46171"/>
    <lineage>
        <taxon>Bacteria</taxon>
        <taxon>Bacillati</taxon>
        <taxon>Actinomycetota</taxon>
        <taxon>Actinomycetes</taxon>
        <taxon>Streptosporangiales</taxon>
        <taxon>Streptosporangiaceae</taxon>
        <taxon>Nonomuraea</taxon>
    </lineage>
</organism>
<feature type="transmembrane region" description="Helical" evidence="7">
    <location>
        <begin position="41"/>
        <end position="60"/>
    </location>
</feature>
<keyword evidence="6 7" id="KW-0472">Membrane</keyword>
<dbReference type="InterPro" id="IPR002771">
    <property type="entry name" value="Multi_antbiot-R_MarC"/>
</dbReference>
<proteinExistence type="inferred from homology"/>
<feature type="transmembrane region" description="Helical" evidence="7">
    <location>
        <begin position="66"/>
        <end position="90"/>
    </location>
</feature>
<evidence type="ECO:0000256" key="4">
    <source>
        <dbReference type="ARBA" id="ARBA00022692"/>
    </source>
</evidence>
<evidence type="ECO:0000256" key="5">
    <source>
        <dbReference type="ARBA" id="ARBA00022989"/>
    </source>
</evidence>
<feature type="transmembrane region" description="Helical" evidence="7">
    <location>
        <begin position="177"/>
        <end position="198"/>
    </location>
</feature>
<dbReference type="Pfam" id="PF01914">
    <property type="entry name" value="MarC"/>
    <property type="match status" value="1"/>
</dbReference>
<feature type="transmembrane region" description="Helical" evidence="7">
    <location>
        <begin position="135"/>
        <end position="156"/>
    </location>
</feature>
<feature type="transmembrane region" description="Helical" evidence="7">
    <location>
        <begin position="102"/>
        <end position="129"/>
    </location>
</feature>
<keyword evidence="5 7" id="KW-1133">Transmembrane helix</keyword>
<feature type="transmembrane region" description="Helical" evidence="7">
    <location>
        <begin position="6"/>
        <end position="29"/>
    </location>
</feature>
<gene>
    <name evidence="8" type="ORF">H4W81_001808</name>
</gene>
<keyword evidence="4 7" id="KW-0812">Transmembrane</keyword>